<sequence>MTDVQQSCSKPAYIIEILGHDHPDSQKIVLENNGAPTRIEPVDGGKAWGKSTLHFWEKAVGAAAPPLKSWIEIKGSKGSFKIPLFDGAASDQDLFVVPKLKQTSRCGGRQQYVIAPFVPVEQIDSVFKTPVACRNGYLYIFRKGRLWRELEVGKDEQAGTPQFRDSNILAARGGSEQTPVSTVYQRKFISDWHKEVWLPVTASGQMLATFQLFFSDVQLTAERINYMESYPDQIAARAIRSRCGTPMYVSQFKAHQVHLGYDYQRLSKQPQYSPVPAGMLLWIDDMPAQRQRSPLQEWHYPQPDVFLTDLSGKAPQQEYHQAVDLVSNPSRQAYDNTVSTLALKQALLVKEQPRLQQAQARQKLDQGIKGQSANTEVAYPQPDTDPLWWQAQASEEDIYRELKPRAICVLMLDDAIGRLRHYTQQGQHAQDLLQTLLTLTGTHPLHRFAELVNHTILPRQMMATNAEGKQTSTTNPWYEDNASYVDLSPGSPMFKILYPSYRAAARQHLSTWQQKTLTLLSRKDTEAVLADLFSKNHSDYYAGFKLLGDALAMASPNPERLDTYQTPHAIWSGAYNQSAEALITQILAYQHGLSRFLFPKPRVIDPTKPFNPKDYPLQPNPGDGNYRIDLMAGLSLFSAELRYRQPDKQMANPEDKTHEVTLLDMWAVASQKALQSVDSTLGPLVKRVANDVEAALGGLINAMQSLAPKVAPTARYIDAYGPLADMVRSSASTDVLRQLRWLPPNGKQPEQGLTVVGLVLGELTLGITTPDTEPKKLYGQWYLGDKLIGDSNKNRYTKATGQQAGTTTRMGVYTLEGQAAKDYEAYHRAMVVRVARSDTAQAVHKLLNSVGFSAFMLGVEGWNLSYELRAWNSDRLSRSITGNISALWDLGNATAKLLSLFDQRWQALQGINRTLESVAFDVSIKRQWMEKVADNALMKKLVTLLPNEIKVAAAIGVVGNALTAAVFFMDALNEWHEGDRPAAFALLAAGVGASLLTVAFSFASSMVWLGVIGMVLTVAGLAIYIAINRQPLQIYLQDGPLSRSPGSQFAHLLNAPEEAWYRLINLLAAYRIEVSTSPYYDYVSADQKASDFVAVRQIHPRIGECNARISVQSCLGRFFNQALYLPRFQAISVSGRRPRATISTRPLQPTFTEITPLGENYYLTLGETQWSDAPGPAQVLKSAEYPIFKCQIQVPDGKGAMWVFPAPLPNDSTTPVFHPAEQATPPFRWTQIAPDFQAKDQPYWLDGARAVRPERQPAPASTP</sequence>
<dbReference type="EMBL" id="LAPT01000022">
    <property type="protein sequence ID" value="PXF32175.1"/>
    <property type="molecule type" value="Genomic_DNA"/>
</dbReference>
<keyword evidence="1" id="KW-0812">Transmembrane</keyword>
<evidence type="ECO:0000313" key="3">
    <source>
        <dbReference type="Proteomes" id="UP000248090"/>
    </source>
</evidence>
<feature type="non-terminal residue" evidence="2">
    <location>
        <position position="1263"/>
    </location>
</feature>
<feature type="transmembrane region" description="Helical" evidence="1">
    <location>
        <begin position="1006"/>
        <end position="1027"/>
    </location>
</feature>
<comment type="caution">
    <text evidence="2">The sequence shown here is derived from an EMBL/GenBank/DDBJ whole genome shotgun (WGS) entry which is preliminary data.</text>
</comment>
<feature type="transmembrane region" description="Helical" evidence="1">
    <location>
        <begin position="951"/>
        <end position="969"/>
    </location>
</feature>
<evidence type="ECO:0000256" key="1">
    <source>
        <dbReference type="SAM" id="Phobius"/>
    </source>
</evidence>
<accession>A0ABX5M5I4</accession>
<name>A0ABX5M5I4_9GAMM</name>
<dbReference type="Proteomes" id="UP000248090">
    <property type="component" value="Unassembled WGS sequence"/>
</dbReference>
<feature type="transmembrane region" description="Helical" evidence="1">
    <location>
        <begin position="981"/>
        <end position="1000"/>
    </location>
</feature>
<organism evidence="2 3">
    <name type="scientific">Pokkaliibacter plantistimulans</name>
    <dbReference type="NCBI Taxonomy" id="1635171"/>
    <lineage>
        <taxon>Bacteria</taxon>
        <taxon>Pseudomonadati</taxon>
        <taxon>Pseudomonadota</taxon>
        <taxon>Gammaproteobacteria</taxon>
        <taxon>Oceanospirillales</taxon>
        <taxon>Balneatrichaceae</taxon>
        <taxon>Pokkaliibacter</taxon>
    </lineage>
</organism>
<gene>
    <name evidence="2" type="ORF">WH50_05420</name>
</gene>
<keyword evidence="1" id="KW-1133">Transmembrane helix</keyword>
<reference evidence="2 3" key="1">
    <citation type="submission" date="2015-03" db="EMBL/GenBank/DDBJ databases">
        <authorList>
            <person name="Krishnan R."/>
            <person name="Midha S."/>
            <person name="Patil P.B."/>
            <person name="Rameshkumar N."/>
        </authorList>
    </citation>
    <scope>NUCLEOTIDE SEQUENCE [LARGE SCALE GENOMIC DNA]</scope>
    <source>
        <strain evidence="2 3">L1E11</strain>
    </source>
</reference>
<dbReference type="RefSeq" id="WP_133251252.1">
    <property type="nucleotide sequence ID" value="NZ_LAPT01000022.1"/>
</dbReference>
<keyword evidence="1" id="KW-0472">Membrane</keyword>
<proteinExistence type="predicted"/>
<evidence type="ECO:0000313" key="2">
    <source>
        <dbReference type="EMBL" id="PXF32175.1"/>
    </source>
</evidence>
<dbReference type="CDD" id="cd20705">
    <property type="entry name" value="MIX_I"/>
    <property type="match status" value="1"/>
</dbReference>
<protein>
    <submittedName>
        <fullName evidence="2">Uncharacterized protein</fullName>
    </submittedName>
</protein>
<keyword evidence="3" id="KW-1185">Reference proteome</keyword>